<evidence type="ECO:0000313" key="1">
    <source>
        <dbReference type="EMBL" id="KAL2622623.1"/>
    </source>
</evidence>
<comment type="caution">
    <text evidence="1">The sequence shown here is derived from an EMBL/GenBank/DDBJ whole genome shotgun (WGS) entry which is preliminary data.</text>
</comment>
<proteinExistence type="predicted"/>
<evidence type="ECO:0000313" key="2">
    <source>
        <dbReference type="Proteomes" id="UP001605036"/>
    </source>
</evidence>
<reference evidence="1 2" key="1">
    <citation type="submission" date="2024-09" db="EMBL/GenBank/DDBJ databases">
        <title>Chromosome-scale assembly of Riccia fluitans.</title>
        <authorList>
            <person name="Paukszto L."/>
            <person name="Sawicki J."/>
            <person name="Karawczyk K."/>
            <person name="Piernik-Szablinska J."/>
            <person name="Szczecinska M."/>
            <person name="Mazdziarz M."/>
        </authorList>
    </citation>
    <scope>NUCLEOTIDE SEQUENCE [LARGE SCALE GENOMIC DNA]</scope>
    <source>
        <strain evidence="1">Rf_01</strain>
        <tissue evidence="1">Aerial parts of the thallus</tissue>
    </source>
</reference>
<accession>A0ABD1Y7G1</accession>
<dbReference type="EMBL" id="JBHFFA010000006">
    <property type="protein sequence ID" value="KAL2622623.1"/>
    <property type="molecule type" value="Genomic_DNA"/>
</dbReference>
<dbReference type="PANTHER" id="PTHR36337">
    <property type="entry name" value="OBSCURIN-LIKE PROTEIN"/>
    <property type="match status" value="1"/>
</dbReference>
<protein>
    <submittedName>
        <fullName evidence="1">Uncharacterized protein</fullName>
    </submittedName>
</protein>
<gene>
    <name evidence="1" type="ORF">R1flu_002828</name>
</gene>
<dbReference type="AlphaFoldDB" id="A0ABD1Y7G1"/>
<name>A0ABD1Y7G1_9MARC</name>
<dbReference type="Proteomes" id="UP001605036">
    <property type="component" value="Unassembled WGS sequence"/>
</dbReference>
<dbReference type="PANTHER" id="PTHR36337:SF1">
    <property type="entry name" value="OBSCURIN-LIKE PROTEIN"/>
    <property type="match status" value="1"/>
</dbReference>
<sequence length="909" mass="100342">MEQTLLEDWLRVASSPSSSSPERSTQSTLDVAANAVVQAWAEIRACVQSKNLTDAQRAALELLFRHRRSLHYADSQVKLLLALMADVTCTDPSLLGFARKFAILGVLAWVRKRYSGIAIITASNAQKQSREKLASIVQTLQKAMDDHPTSDAYTCEGVLLLGVVCSLATVPPDLRTLCCSLIGVEFEGRKNSIVRGPVAEALAGAGYAMSVCQEHHLASIFRPMMQLWRSYADLTRSENSAYAPYGHQQQETPPLKDVIMILHLLDYLGTQFLSRYSHQEPAGIEILCDEVLKVPVHGVGQEVQSAGLMAAFGLLRSLYRYNPGNVKGGSAKALYPKLAAMMRSLESFVHTVSEQVVALDVSMSTFGSTVLHGGAYADGVFSRTQNMLLMRCVAVGVSRCPKFRGSPSILRCLSLCIFEDVLRLDAVYSAYLDEVLSGLVGGRQNMQEEVRVADDLDAVLVAFQVHTESFVFQEVGALARALCEQYRKSGEYEQSETVKYIWEFARKLQSSHRLFVATSGKPPSPTGLSHYARTMETFLESAFLTVVVFYNTAVVKDAGNLSSAVELAALALDTFSFVEYFRRLQVKEYVEVIKSAVTRVSDSEAGSVLLVNKFPHYNDVIQLPGPSHLTLTYDWDQDEVQSSRVLFYFRLLPLCLDTLPDAVFVERVAPVLFLYLQHPSEAMANAVHALFGAFLSSKVKAEAAKNRRNSKAPSVSNAEIEPDPFLREQLAVYYTERAVELFPDVTPFKGLVSGINAIARYLPAGSPVLVYCLSRLAQRTEALYRNEVLSEISARSLQEASTQTESTSVDGRKVSIEDMGVAEKLQALLLHLILIVDLQVLPELLKLAARLVLSLPVHQQTAALGEVYDIVAVSDDYTRKPSIVPWLQTLSFHIFNNQRQGKLAPGSRL</sequence>
<keyword evidence="2" id="KW-1185">Reference proteome</keyword>
<organism evidence="1 2">
    <name type="scientific">Riccia fluitans</name>
    <dbReference type="NCBI Taxonomy" id="41844"/>
    <lineage>
        <taxon>Eukaryota</taxon>
        <taxon>Viridiplantae</taxon>
        <taxon>Streptophyta</taxon>
        <taxon>Embryophyta</taxon>
        <taxon>Marchantiophyta</taxon>
        <taxon>Marchantiopsida</taxon>
        <taxon>Marchantiidae</taxon>
        <taxon>Marchantiales</taxon>
        <taxon>Ricciaceae</taxon>
        <taxon>Riccia</taxon>
    </lineage>
</organism>